<name>A0A6M3LSX2_9ZZZZ</name>
<evidence type="ECO:0000313" key="1">
    <source>
        <dbReference type="EMBL" id="QJA97913.1"/>
    </source>
</evidence>
<protein>
    <submittedName>
        <fullName evidence="1">Putative topoisomerase DNA binding C4 zinc finger</fullName>
    </submittedName>
</protein>
<accession>A0A6M3LSX2</accession>
<dbReference type="GO" id="GO:0016853">
    <property type="term" value="F:isomerase activity"/>
    <property type="evidence" value="ECO:0007669"/>
    <property type="project" value="UniProtKB-KW"/>
</dbReference>
<keyword evidence="1" id="KW-0413">Isomerase</keyword>
<organism evidence="1">
    <name type="scientific">viral metagenome</name>
    <dbReference type="NCBI Taxonomy" id="1070528"/>
    <lineage>
        <taxon>unclassified sequences</taxon>
        <taxon>metagenomes</taxon>
        <taxon>organismal metagenomes</taxon>
    </lineage>
</organism>
<reference evidence="1" key="1">
    <citation type="submission" date="2020-03" db="EMBL/GenBank/DDBJ databases">
        <title>The deep terrestrial virosphere.</title>
        <authorList>
            <person name="Holmfeldt K."/>
            <person name="Nilsson E."/>
            <person name="Simone D."/>
            <person name="Lopez-Fernandez M."/>
            <person name="Wu X."/>
            <person name="de Brujin I."/>
            <person name="Lundin D."/>
            <person name="Andersson A."/>
            <person name="Bertilsson S."/>
            <person name="Dopson M."/>
        </authorList>
    </citation>
    <scope>NUCLEOTIDE SEQUENCE</scope>
    <source>
        <strain evidence="1">MM415B05855</strain>
    </source>
</reference>
<dbReference type="EMBL" id="MT143536">
    <property type="protein sequence ID" value="QJA97913.1"/>
    <property type="molecule type" value="Genomic_DNA"/>
</dbReference>
<sequence length="90" mass="10477">MGAYDFVRDYAEDCPKCGRKIVEWQTKDTDLPYLNTVGFRTVNNFSALCPDCKTLVVVRFRTLPPEQRKHSDYCVAFVVYRAVEEQDDEC</sequence>
<proteinExistence type="predicted"/>
<dbReference type="AlphaFoldDB" id="A0A6M3LSX2"/>
<gene>
    <name evidence="1" type="ORF">MM415B05855_0004</name>
</gene>